<evidence type="ECO:0000259" key="4">
    <source>
        <dbReference type="Pfam" id="PF24325"/>
    </source>
</evidence>
<feature type="domain" description="DUF7495" evidence="4">
    <location>
        <begin position="19"/>
        <end position="123"/>
    </location>
</feature>
<evidence type="ECO:0000256" key="1">
    <source>
        <dbReference type="SAM" id="MobiDB-lite"/>
    </source>
</evidence>
<keyword evidence="2" id="KW-0812">Transmembrane</keyword>
<dbReference type="EMBL" id="CAKKNE010000006">
    <property type="protein sequence ID" value="CAH0380198.1"/>
    <property type="molecule type" value="Genomic_DNA"/>
</dbReference>
<evidence type="ECO:0000256" key="2">
    <source>
        <dbReference type="SAM" id="Phobius"/>
    </source>
</evidence>
<accession>A0A7S4A7Y6</accession>
<keyword evidence="2" id="KW-1133">Transmembrane helix</keyword>
<evidence type="ECO:0000313" key="6">
    <source>
        <dbReference type="EMBL" id="CAH0380198.1"/>
    </source>
</evidence>
<feature type="chain" id="PRO_5036404036" description="DUF7495 domain-containing protein" evidence="3">
    <location>
        <begin position="21"/>
        <end position="461"/>
    </location>
</feature>
<gene>
    <name evidence="5" type="ORF">PCAL00307_LOCUS21933</name>
    <name evidence="6" type="ORF">PECAL_6P18410</name>
</gene>
<sequence length="461" mass="49736">MLRAASVVLVAAASQQVVWYQDGANKDYNGMKASCDEQLCTYDQLCPGGGPNTEPVGGQQAGHDMWAPIIPGPGEGTQNWVQVGTRAGGMCRKHTDYLGTPHPDSGWWSSTNVVLHKGSYACCVPSPTFQPTVSPQPTVSCQPTLPQPTPLPTHNMFPACGVKLHLQEPSHGSVSGRGLADVYCATSPALEFVPDENGVPVYIGVGCCDDAGVCHRRVGANNDGCFAGLYEATWNVLGDPKTWHQAMELCYNEGKELCAAPLSNGICDSVGCSYNQLYQWSTRECEPGDANYQEACETYAPTATPTTWCTPTTRWDNKKKRRDNATLLIIIIACVVAICVCGCLSYASYVRLKKKPSKLHEAHGRMVGWYEAPAQAALHQQWGSFPTRPEELEGWPGFVPVTNAFMDASTGPAVPSAPPPLPPIKAQAVEMLTESPPPPPEGWFASWRATPTEEPEPEPEC</sequence>
<evidence type="ECO:0000313" key="5">
    <source>
        <dbReference type="EMBL" id="CAE0706482.1"/>
    </source>
</evidence>
<feature type="region of interest" description="Disordered" evidence="1">
    <location>
        <begin position="432"/>
        <end position="461"/>
    </location>
</feature>
<dbReference type="InterPro" id="IPR055918">
    <property type="entry name" value="DUF7495"/>
</dbReference>
<feature type="transmembrane region" description="Helical" evidence="2">
    <location>
        <begin position="327"/>
        <end position="349"/>
    </location>
</feature>
<feature type="signal peptide" evidence="3">
    <location>
        <begin position="1"/>
        <end position="20"/>
    </location>
</feature>
<keyword evidence="3" id="KW-0732">Signal</keyword>
<protein>
    <recommendedName>
        <fullName evidence="4">DUF7495 domain-containing protein</fullName>
    </recommendedName>
</protein>
<reference evidence="5" key="1">
    <citation type="submission" date="2021-01" db="EMBL/GenBank/DDBJ databases">
        <authorList>
            <person name="Corre E."/>
            <person name="Pelletier E."/>
            <person name="Niang G."/>
            <person name="Scheremetjew M."/>
            <person name="Finn R."/>
            <person name="Kale V."/>
            <person name="Holt S."/>
            <person name="Cochrane G."/>
            <person name="Meng A."/>
            <person name="Brown T."/>
            <person name="Cohen L."/>
        </authorList>
    </citation>
    <scope>NUCLEOTIDE SEQUENCE</scope>
    <source>
        <strain evidence="5">CCMP1756</strain>
    </source>
</reference>
<organism evidence="5">
    <name type="scientific">Pelagomonas calceolata</name>
    <dbReference type="NCBI Taxonomy" id="35677"/>
    <lineage>
        <taxon>Eukaryota</taxon>
        <taxon>Sar</taxon>
        <taxon>Stramenopiles</taxon>
        <taxon>Ochrophyta</taxon>
        <taxon>Pelagophyceae</taxon>
        <taxon>Pelagomonadales</taxon>
        <taxon>Pelagomonadaceae</taxon>
        <taxon>Pelagomonas</taxon>
    </lineage>
</organism>
<keyword evidence="7" id="KW-1185">Reference proteome</keyword>
<evidence type="ECO:0000256" key="3">
    <source>
        <dbReference type="SAM" id="SignalP"/>
    </source>
</evidence>
<evidence type="ECO:0000313" key="7">
    <source>
        <dbReference type="Proteomes" id="UP000789595"/>
    </source>
</evidence>
<proteinExistence type="predicted"/>
<dbReference type="AlphaFoldDB" id="A0A7S4A7Y6"/>
<dbReference type="EMBL" id="HBIW01025454">
    <property type="protein sequence ID" value="CAE0706482.1"/>
    <property type="molecule type" value="Transcribed_RNA"/>
</dbReference>
<dbReference type="Proteomes" id="UP000789595">
    <property type="component" value="Unassembled WGS sequence"/>
</dbReference>
<reference evidence="6" key="2">
    <citation type="submission" date="2021-11" db="EMBL/GenBank/DDBJ databases">
        <authorList>
            <consortium name="Genoscope - CEA"/>
            <person name="William W."/>
        </authorList>
    </citation>
    <scope>NUCLEOTIDE SEQUENCE</scope>
</reference>
<name>A0A7S4A7Y6_9STRA</name>
<keyword evidence="2" id="KW-0472">Membrane</keyword>
<dbReference type="Pfam" id="PF24325">
    <property type="entry name" value="DUF7495"/>
    <property type="match status" value="1"/>
</dbReference>